<dbReference type="GO" id="GO:0005524">
    <property type="term" value="F:ATP binding"/>
    <property type="evidence" value="ECO:0007669"/>
    <property type="project" value="UniProtKB-UniRule"/>
</dbReference>
<dbReference type="EMBL" id="CACVBS010000067">
    <property type="protein sequence ID" value="CAA7268260.1"/>
    <property type="molecule type" value="Genomic_DNA"/>
</dbReference>
<evidence type="ECO:0000256" key="5">
    <source>
        <dbReference type="RuleBase" id="RU000394"/>
    </source>
</evidence>
<dbReference type="SUPFAM" id="SSF52540">
    <property type="entry name" value="P-loop containing nucleoside triphosphate hydrolases"/>
    <property type="match status" value="1"/>
</dbReference>
<organism evidence="10 11">
    <name type="scientific">Cyclocybe aegerita</name>
    <name type="common">Black poplar mushroom</name>
    <name type="synonym">Agrocybe aegerita</name>
    <dbReference type="NCBI Taxonomy" id="1973307"/>
    <lineage>
        <taxon>Eukaryota</taxon>
        <taxon>Fungi</taxon>
        <taxon>Dikarya</taxon>
        <taxon>Basidiomycota</taxon>
        <taxon>Agaricomycotina</taxon>
        <taxon>Agaricomycetes</taxon>
        <taxon>Agaricomycetidae</taxon>
        <taxon>Agaricales</taxon>
        <taxon>Agaricineae</taxon>
        <taxon>Bolbitiaceae</taxon>
        <taxon>Cyclocybe</taxon>
    </lineage>
</organism>
<keyword evidence="8" id="KW-0732">Signal</keyword>
<sequence length="758" mass="83276">MRAVWWASWTMLSTMHVWMRLGRSLNTIQGELDDDSIRIVHSSNDTGGSSSSLTSGSFITVPNPRDPTQIFKFPFTSCYDQDSTQEEIYRNDVEPLLDIVYSGVTVTIFAYGVTSSGKTYTMQGTKQEPGVIPRVVRGIFDKKNSLKQFQTTLSISYMEIYKDDVYDLLVDRENAPKLPVRENHAGMVFVANLTSCPISNVAEFDSTYNNATLRRSVGATNLNRASSRSHAILTIEATMVDPVANTTLTGKINLVDLAGSENNKLTGNDPARMAESAAINKSLSVLGQVVHALNQGASRIPYRNSKLTRLLQDALGGTSVGLLICNLAPGNKFRQDTLNTLNFAVHTKNVENRPVVNERENRPAPKPHFAAVSIQPPAGKPAPAVLQAVSTTGAGAGSGSLRGARPSLVPVSRSSHRMSNFGLNSQGAYQPFALPGAGRRPEKVQEESDRSGSLGFGMTEKEIDDRISKAVEAAVEAEVARRLAERERQRQLEEEERSKEAAAAAESQVRITRSRSRSPRKELSLPSGVLTPLLQRHKDLDEELKTRLQELEKKYERGTKETALADVLSPVSKKKTGRAYVALARAHSEKGDLRVALDLYRKAETYVPDNVKLKERIIEIEWAVKNDREYVPSPKPQRKAKKSKKSKANRENPERREDAMAMDIDDCGAIVGGSKDRSAGGATESEFGMEVTNTDGLSKSLSKRSFADTEERENGFSTPQKRQKRTALGTTTPGVQAGSEDEMELPTPARKSRRKAVV</sequence>
<feature type="signal peptide" evidence="8">
    <location>
        <begin position="1"/>
        <end position="24"/>
    </location>
</feature>
<evidence type="ECO:0000256" key="8">
    <source>
        <dbReference type="SAM" id="SignalP"/>
    </source>
</evidence>
<evidence type="ECO:0000256" key="4">
    <source>
        <dbReference type="PROSITE-ProRule" id="PRU00339"/>
    </source>
</evidence>
<dbReference type="CDD" id="cd00106">
    <property type="entry name" value="KISc"/>
    <property type="match status" value="1"/>
</dbReference>
<feature type="chain" id="PRO_5035920476" description="Kinesin-like protein" evidence="8">
    <location>
        <begin position="25"/>
        <end position="758"/>
    </location>
</feature>
<reference evidence="10 11" key="1">
    <citation type="submission" date="2020-01" db="EMBL/GenBank/DDBJ databases">
        <authorList>
            <person name="Gupta K D."/>
        </authorList>
    </citation>
    <scope>NUCLEOTIDE SEQUENCE [LARGE SCALE GENOMIC DNA]</scope>
</reference>
<feature type="region of interest" description="Disordered" evidence="7">
    <location>
        <begin position="434"/>
        <end position="456"/>
    </location>
</feature>
<feature type="binding site" evidence="3">
    <location>
        <begin position="112"/>
        <end position="119"/>
    </location>
    <ligand>
        <name>ATP</name>
        <dbReference type="ChEBI" id="CHEBI:30616"/>
    </ligand>
</feature>
<dbReference type="InterPro" id="IPR027640">
    <property type="entry name" value="Kinesin-like_fam"/>
</dbReference>
<dbReference type="PROSITE" id="PS50067">
    <property type="entry name" value="KINESIN_MOTOR_2"/>
    <property type="match status" value="1"/>
</dbReference>
<feature type="repeat" description="TPR" evidence="4">
    <location>
        <begin position="577"/>
        <end position="610"/>
    </location>
</feature>
<feature type="coiled-coil region" evidence="6">
    <location>
        <begin position="534"/>
        <end position="561"/>
    </location>
</feature>
<feature type="compositionally biased region" description="Basic and acidic residues" evidence="7">
    <location>
        <begin position="648"/>
        <end position="659"/>
    </location>
</feature>
<keyword evidence="5" id="KW-0493">Microtubule</keyword>
<feature type="compositionally biased region" description="Low complexity" evidence="7">
    <location>
        <begin position="501"/>
        <end position="510"/>
    </location>
</feature>
<dbReference type="OrthoDB" id="3176171at2759"/>
<dbReference type="PRINTS" id="PR00380">
    <property type="entry name" value="KINESINHEAVY"/>
</dbReference>
<name>A0A8S0WFR6_CYCAE</name>
<evidence type="ECO:0000256" key="2">
    <source>
        <dbReference type="ARBA" id="ARBA00022840"/>
    </source>
</evidence>
<dbReference type="Gene3D" id="3.40.850.10">
    <property type="entry name" value="Kinesin motor domain"/>
    <property type="match status" value="1"/>
</dbReference>
<feature type="compositionally biased region" description="Basic and acidic residues" evidence="7">
    <location>
        <begin position="705"/>
        <end position="714"/>
    </location>
</feature>
<dbReference type="PROSITE" id="PS50005">
    <property type="entry name" value="TPR"/>
    <property type="match status" value="1"/>
</dbReference>
<feature type="domain" description="Kinesin motor" evidence="9">
    <location>
        <begin position="1"/>
        <end position="350"/>
    </location>
</feature>
<feature type="region of interest" description="Disordered" evidence="7">
    <location>
        <begin position="630"/>
        <end position="758"/>
    </location>
</feature>
<feature type="compositionally biased region" description="Basic residues" evidence="7">
    <location>
        <begin position="636"/>
        <end position="647"/>
    </location>
</feature>
<keyword evidence="1 3" id="KW-0547">Nucleotide-binding</keyword>
<feature type="compositionally biased region" description="Basic and acidic residues" evidence="7">
    <location>
        <begin position="439"/>
        <end position="450"/>
    </location>
</feature>
<evidence type="ECO:0000256" key="6">
    <source>
        <dbReference type="SAM" id="Coils"/>
    </source>
</evidence>
<dbReference type="GO" id="GO:0005874">
    <property type="term" value="C:microtubule"/>
    <property type="evidence" value="ECO:0007669"/>
    <property type="project" value="UniProtKB-KW"/>
</dbReference>
<dbReference type="PANTHER" id="PTHR47969">
    <property type="entry name" value="CHROMOSOME-ASSOCIATED KINESIN KIF4A-RELATED"/>
    <property type="match status" value="1"/>
</dbReference>
<feature type="compositionally biased region" description="Basic and acidic residues" evidence="7">
    <location>
        <begin position="487"/>
        <end position="500"/>
    </location>
</feature>
<dbReference type="Pfam" id="PF00225">
    <property type="entry name" value="Kinesin"/>
    <property type="match status" value="1"/>
</dbReference>
<dbReference type="InterPro" id="IPR027417">
    <property type="entry name" value="P-loop_NTPase"/>
</dbReference>
<evidence type="ECO:0000256" key="3">
    <source>
        <dbReference type="PROSITE-ProRule" id="PRU00283"/>
    </source>
</evidence>
<keyword evidence="3 5" id="KW-0505">Motor protein</keyword>
<dbReference type="InterPro" id="IPR036961">
    <property type="entry name" value="Kinesin_motor_dom_sf"/>
</dbReference>
<dbReference type="PROSITE" id="PS00411">
    <property type="entry name" value="KINESIN_MOTOR_1"/>
    <property type="match status" value="1"/>
</dbReference>
<dbReference type="GO" id="GO:0008017">
    <property type="term" value="F:microtubule binding"/>
    <property type="evidence" value="ECO:0007669"/>
    <property type="project" value="InterPro"/>
</dbReference>
<dbReference type="InterPro" id="IPR019734">
    <property type="entry name" value="TPR_rpt"/>
</dbReference>
<dbReference type="PANTHER" id="PTHR47969:SF9">
    <property type="entry name" value="KINESIN-LIKE PROTEIN"/>
    <property type="match status" value="1"/>
</dbReference>
<evidence type="ECO:0000259" key="9">
    <source>
        <dbReference type="PROSITE" id="PS50067"/>
    </source>
</evidence>
<dbReference type="GO" id="GO:0007052">
    <property type="term" value="P:mitotic spindle organization"/>
    <property type="evidence" value="ECO:0007669"/>
    <property type="project" value="TreeGrafter"/>
</dbReference>
<protein>
    <recommendedName>
        <fullName evidence="5">Kinesin-like protein</fullName>
    </recommendedName>
</protein>
<evidence type="ECO:0000256" key="7">
    <source>
        <dbReference type="SAM" id="MobiDB-lite"/>
    </source>
</evidence>
<evidence type="ECO:0000313" key="10">
    <source>
        <dbReference type="EMBL" id="CAA7268260.1"/>
    </source>
</evidence>
<proteinExistence type="inferred from homology"/>
<feature type="compositionally biased region" description="Polar residues" evidence="7">
    <location>
        <begin position="691"/>
        <end position="700"/>
    </location>
</feature>
<accession>A0A8S0WFR6</accession>
<dbReference type="InterPro" id="IPR019821">
    <property type="entry name" value="Kinesin_motor_CS"/>
</dbReference>
<keyword evidence="4" id="KW-0802">TPR repeat</keyword>
<dbReference type="InterPro" id="IPR001752">
    <property type="entry name" value="Kinesin_motor_dom"/>
</dbReference>
<dbReference type="AlphaFoldDB" id="A0A8S0WFR6"/>
<evidence type="ECO:0000256" key="1">
    <source>
        <dbReference type="ARBA" id="ARBA00022741"/>
    </source>
</evidence>
<comment type="caution">
    <text evidence="10">The sequence shown here is derived from an EMBL/GenBank/DDBJ whole genome shotgun (WGS) entry which is preliminary data.</text>
</comment>
<comment type="similarity">
    <text evidence="3 5">Belongs to the TRAFAC class myosin-kinesin ATPase superfamily. Kinesin family.</text>
</comment>
<keyword evidence="11" id="KW-1185">Reference proteome</keyword>
<dbReference type="GO" id="GO:0005875">
    <property type="term" value="C:microtubule associated complex"/>
    <property type="evidence" value="ECO:0007669"/>
    <property type="project" value="TreeGrafter"/>
</dbReference>
<gene>
    <name evidence="10" type="ORF">AAE3_LOCUS10464</name>
</gene>
<dbReference type="GO" id="GO:0003777">
    <property type="term" value="F:microtubule motor activity"/>
    <property type="evidence" value="ECO:0007669"/>
    <property type="project" value="InterPro"/>
</dbReference>
<keyword evidence="6" id="KW-0175">Coiled coil</keyword>
<dbReference type="GO" id="GO:0051231">
    <property type="term" value="P:spindle elongation"/>
    <property type="evidence" value="ECO:0007669"/>
    <property type="project" value="TreeGrafter"/>
</dbReference>
<dbReference type="GO" id="GO:0007018">
    <property type="term" value="P:microtubule-based movement"/>
    <property type="evidence" value="ECO:0007669"/>
    <property type="project" value="InterPro"/>
</dbReference>
<evidence type="ECO:0000313" key="11">
    <source>
        <dbReference type="Proteomes" id="UP000467700"/>
    </source>
</evidence>
<dbReference type="Proteomes" id="UP000467700">
    <property type="component" value="Unassembled WGS sequence"/>
</dbReference>
<dbReference type="SMART" id="SM00129">
    <property type="entry name" value="KISc"/>
    <property type="match status" value="1"/>
</dbReference>
<feature type="region of interest" description="Disordered" evidence="7">
    <location>
        <begin position="487"/>
        <end position="526"/>
    </location>
</feature>
<keyword evidence="2 3" id="KW-0067">ATP-binding</keyword>